<reference evidence="2 3" key="1">
    <citation type="submission" date="2017-04" db="EMBL/GenBank/DDBJ databases">
        <authorList>
            <person name="Afonso C.L."/>
            <person name="Miller P.J."/>
            <person name="Scott M.A."/>
            <person name="Spackman E."/>
            <person name="Goraichik I."/>
            <person name="Dimitrov K.M."/>
            <person name="Suarez D.L."/>
            <person name="Swayne D.E."/>
        </authorList>
    </citation>
    <scope>NUCLEOTIDE SEQUENCE [LARGE SCALE GENOMIC DNA]</scope>
    <source>
        <strain evidence="2 3">CGMCC 1.10972</strain>
    </source>
</reference>
<feature type="domain" description="SCP" evidence="1">
    <location>
        <begin position="55"/>
        <end position="177"/>
    </location>
</feature>
<dbReference type="Proteomes" id="UP000192656">
    <property type="component" value="Unassembled WGS sequence"/>
</dbReference>
<sequence>MPITEGRPSEKKNIFLFLARGAIGAVTLSLALVLAGGAGAQEAGDLDALRDKALAQVNEDRAAHDLPPLTLGDALNAAAQSHAEDMVENDYYAHVSPSGVGPQDRYLDQGGSRAKIVRENIARCTGCDVPPDTERVEAFEEGWMNSPPHRENILSRGLEHFGFGIAGEAGQIFAVQTFAGPGTSPELGPDETAEPILEAERSKTMVEMLNRARERQGLDGLAANEALAEAARDLLPGEDADLLAQNGRSDIFASLPDRAHRDFGALQVTSAGCGGCGADITHADLRHFREQWLDNPQFAPMILSDRFDAAGAAFVADGEGAKRALLLLGATR</sequence>
<dbReference type="PANTHER" id="PTHR31157">
    <property type="entry name" value="SCP DOMAIN-CONTAINING PROTEIN"/>
    <property type="match status" value="1"/>
</dbReference>
<evidence type="ECO:0000313" key="3">
    <source>
        <dbReference type="Proteomes" id="UP000192656"/>
    </source>
</evidence>
<dbReference type="EMBL" id="FWXR01000028">
    <property type="protein sequence ID" value="SMD10717.1"/>
    <property type="molecule type" value="Genomic_DNA"/>
</dbReference>
<dbReference type="STRING" id="937218.SAMN06297251_12819"/>
<dbReference type="PANTHER" id="PTHR31157:SF1">
    <property type="entry name" value="SCP DOMAIN-CONTAINING PROTEIN"/>
    <property type="match status" value="1"/>
</dbReference>
<organism evidence="2 3">
    <name type="scientific">Fulvimarina manganoxydans</name>
    <dbReference type="NCBI Taxonomy" id="937218"/>
    <lineage>
        <taxon>Bacteria</taxon>
        <taxon>Pseudomonadati</taxon>
        <taxon>Pseudomonadota</taxon>
        <taxon>Alphaproteobacteria</taxon>
        <taxon>Hyphomicrobiales</taxon>
        <taxon>Aurantimonadaceae</taxon>
        <taxon>Fulvimarina</taxon>
    </lineage>
</organism>
<dbReference type="CDD" id="cd05379">
    <property type="entry name" value="CAP_bacterial"/>
    <property type="match status" value="1"/>
</dbReference>
<proteinExistence type="predicted"/>
<name>A0A1W2ELX5_9HYPH</name>
<dbReference type="Gene3D" id="3.40.33.10">
    <property type="entry name" value="CAP"/>
    <property type="match status" value="2"/>
</dbReference>
<dbReference type="InterPro" id="IPR014044">
    <property type="entry name" value="CAP_dom"/>
</dbReference>
<evidence type="ECO:0000259" key="1">
    <source>
        <dbReference type="Pfam" id="PF00188"/>
    </source>
</evidence>
<protein>
    <submittedName>
        <fullName evidence="2">Uncharacterized conserved protein YkwD, contains CAP (CSP/antigen 5/PR1) domain</fullName>
    </submittedName>
</protein>
<dbReference type="Pfam" id="PF00188">
    <property type="entry name" value="CAP"/>
    <property type="match status" value="1"/>
</dbReference>
<dbReference type="SUPFAM" id="SSF55797">
    <property type="entry name" value="PR-1-like"/>
    <property type="match status" value="1"/>
</dbReference>
<accession>A0A1W2ELX5</accession>
<gene>
    <name evidence="2" type="ORF">SAMN06297251_12819</name>
</gene>
<keyword evidence="3" id="KW-1185">Reference proteome</keyword>
<dbReference type="AlphaFoldDB" id="A0A1W2ELX5"/>
<dbReference type="RefSeq" id="WP_084412504.1">
    <property type="nucleotide sequence ID" value="NZ_FWXR01000028.1"/>
</dbReference>
<dbReference type="OrthoDB" id="419320at2"/>
<dbReference type="InterPro" id="IPR035940">
    <property type="entry name" value="CAP_sf"/>
</dbReference>
<evidence type="ECO:0000313" key="2">
    <source>
        <dbReference type="EMBL" id="SMD10717.1"/>
    </source>
</evidence>